<proteinExistence type="predicted"/>
<reference evidence="2" key="1">
    <citation type="submission" date="2011-07" db="EMBL/GenBank/DDBJ databases">
        <authorList>
            <consortium name="Caenorhabditis brenneri Sequencing and Analysis Consortium"/>
            <person name="Wilson R.K."/>
        </authorList>
    </citation>
    <scope>NUCLEOTIDE SEQUENCE [LARGE SCALE GENOMIC DNA]</scope>
    <source>
        <strain evidence="2">PB2801</strain>
    </source>
</reference>
<gene>
    <name evidence="1" type="ORF">CAEBREN_07521</name>
</gene>
<dbReference type="EMBL" id="GL379953">
    <property type="protein sequence ID" value="EGT38059.1"/>
    <property type="molecule type" value="Genomic_DNA"/>
</dbReference>
<dbReference type="AlphaFoldDB" id="G0NV39"/>
<evidence type="ECO:0000313" key="1">
    <source>
        <dbReference type="EMBL" id="EGT38059.1"/>
    </source>
</evidence>
<protein>
    <submittedName>
        <fullName evidence="1">Uncharacterized protein</fullName>
    </submittedName>
</protein>
<dbReference type="InParanoid" id="G0NV39"/>
<accession>G0NV39</accession>
<evidence type="ECO:0000313" key="2">
    <source>
        <dbReference type="Proteomes" id="UP000008068"/>
    </source>
</evidence>
<keyword evidence="2" id="KW-1185">Reference proteome</keyword>
<sequence length="170" mass="18948">MLTREVKADQFEHEEEQIGCLVNGGFDGNFDAGRNVAEHGFLVVDGFGQQMDLANQFEHEEEQDEFYVRDGSGPLLKITDHTGQLEGSQGSTFSGLFAGPHGYTRSTKDRHDGVRCETVPQETTRTKVIDSMELWKSMLTTTKRTGMASLKKFAKPTFPNNLVFLSPSIL</sequence>
<organism evidence="2">
    <name type="scientific">Caenorhabditis brenneri</name>
    <name type="common">Nematode worm</name>
    <dbReference type="NCBI Taxonomy" id="135651"/>
    <lineage>
        <taxon>Eukaryota</taxon>
        <taxon>Metazoa</taxon>
        <taxon>Ecdysozoa</taxon>
        <taxon>Nematoda</taxon>
        <taxon>Chromadorea</taxon>
        <taxon>Rhabditida</taxon>
        <taxon>Rhabditina</taxon>
        <taxon>Rhabditomorpha</taxon>
        <taxon>Rhabditoidea</taxon>
        <taxon>Rhabditidae</taxon>
        <taxon>Peloderinae</taxon>
        <taxon>Caenorhabditis</taxon>
    </lineage>
</organism>
<name>G0NV39_CAEBE</name>
<dbReference type="HOGENOM" id="CLU_1571977_0_0_1"/>
<dbReference type="Proteomes" id="UP000008068">
    <property type="component" value="Unassembled WGS sequence"/>
</dbReference>